<name>A0AAU7CQK8_9BACT</name>
<dbReference type="RefSeq" id="WP_406700060.1">
    <property type="nucleotide sequence ID" value="NZ_CP155447.1"/>
</dbReference>
<dbReference type="EMBL" id="CP155447">
    <property type="protein sequence ID" value="XBH07217.1"/>
    <property type="molecule type" value="Genomic_DNA"/>
</dbReference>
<evidence type="ECO:0000313" key="1">
    <source>
        <dbReference type="EMBL" id="XBH07217.1"/>
    </source>
</evidence>
<organism evidence="1">
    <name type="scientific">Singulisphaera sp. Ch08</name>
    <dbReference type="NCBI Taxonomy" id="3120278"/>
    <lineage>
        <taxon>Bacteria</taxon>
        <taxon>Pseudomonadati</taxon>
        <taxon>Planctomycetota</taxon>
        <taxon>Planctomycetia</taxon>
        <taxon>Isosphaerales</taxon>
        <taxon>Isosphaeraceae</taxon>
        <taxon>Singulisphaera</taxon>
    </lineage>
</organism>
<sequence length="177" mass="19576">MMSYRQFLFILSGLLAYGGLYQLGLAQAPTKTPPAASSGSALKDDGREWIKPPPEGLFPEEGTQDVEEAAIYEVVASKKDVAIDRDLRGQNHVKLTHDVAVYYTGHYFRCPRGKAPYLVRAVFGHGGTGRYYVRRFGRKLLVEHGSLGRSDAANKSALVVNLDFEPEALYTLVRIAE</sequence>
<dbReference type="AlphaFoldDB" id="A0AAU7CQK8"/>
<reference evidence="1" key="1">
    <citation type="submission" date="2024-05" db="EMBL/GenBank/DDBJ databases">
        <title>Planctomycetes of the genus Singulisphaera possess chitinolytic capabilities.</title>
        <authorList>
            <person name="Ivanova A."/>
        </authorList>
    </citation>
    <scope>NUCLEOTIDE SEQUENCE</scope>
    <source>
        <strain evidence="1">Ch08T</strain>
    </source>
</reference>
<proteinExistence type="predicted"/>
<accession>A0AAU7CQK8</accession>
<protein>
    <submittedName>
        <fullName evidence="1">Uncharacterized protein</fullName>
    </submittedName>
</protein>
<gene>
    <name evidence="1" type="ORF">V5E97_14580</name>
</gene>